<evidence type="ECO:0000256" key="1">
    <source>
        <dbReference type="SAM" id="MobiDB-lite"/>
    </source>
</evidence>
<feature type="compositionally biased region" description="Basic and acidic residues" evidence="1">
    <location>
        <begin position="139"/>
        <end position="159"/>
    </location>
</feature>
<dbReference type="EMBL" id="KZ679132">
    <property type="protein sequence ID" value="PTB76348.1"/>
    <property type="molecule type" value="Genomic_DNA"/>
</dbReference>
<organism evidence="2 3">
    <name type="scientific">Trichoderma longibrachiatum ATCC 18648</name>
    <dbReference type="NCBI Taxonomy" id="983965"/>
    <lineage>
        <taxon>Eukaryota</taxon>
        <taxon>Fungi</taxon>
        <taxon>Dikarya</taxon>
        <taxon>Ascomycota</taxon>
        <taxon>Pezizomycotina</taxon>
        <taxon>Sordariomycetes</taxon>
        <taxon>Hypocreomycetidae</taxon>
        <taxon>Hypocreales</taxon>
        <taxon>Hypocreaceae</taxon>
        <taxon>Trichoderma</taxon>
    </lineage>
</organism>
<gene>
    <name evidence="2" type="ORF">M440DRAFT_1439037</name>
</gene>
<accession>A0A2T4C496</accession>
<dbReference type="OrthoDB" id="10513672at2759"/>
<keyword evidence="3" id="KW-1185">Reference proteome</keyword>
<proteinExistence type="predicted"/>
<feature type="region of interest" description="Disordered" evidence="1">
    <location>
        <begin position="66"/>
        <end position="159"/>
    </location>
</feature>
<sequence>MDIMYVLHVLHVMFVYLWPVAKELVKIGLALLLNAHIRMIIRDEIGPLAERYFRWRNEQRELRRQREAQAQAENVRNAQPEKIPQEADQEAQQDAHVPKRPRNRNTTYRRNKRRGKDPFLELRNMRKGMTLIRSNQRQRKAEQAQERRRAAAAAERGEE</sequence>
<dbReference type="Proteomes" id="UP000240760">
    <property type="component" value="Unassembled WGS sequence"/>
</dbReference>
<dbReference type="AlphaFoldDB" id="A0A2T4C496"/>
<feature type="compositionally biased region" description="Basic residues" evidence="1">
    <location>
        <begin position="98"/>
        <end position="115"/>
    </location>
</feature>
<protein>
    <submittedName>
        <fullName evidence="2">Uncharacterized protein</fullName>
    </submittedName>
</protein>
<evidence type="ECO:0000313" key="2">
    <source>
        <dbReference type="EMBL" id="PTB76348.1"/>
    </source>
</evidence>
<reference evidence="2 3" key="1">
    <citation type="submission" date="2016-07" db="EMBL/GenBank/DDBJ databases">
        <title>Multiple horizontal gene transfer events from other fungi enriched the ability of initially mycotrophic Trichoderma (Ascomycota) to feed on dead plant biomass.</title>
        <authorList>
            <consortium name="DOE Joint Genome Institute"/>
            <person name="Aerts A."/>
            <person name="Atanasova L."/>
            <person name="Chenthamara K."/>
            <person name="Zhang J."/>
            <person name="Grujic M."/>
            <person name="Henrissat B."/>
            <person name="Kuo A."/>
            <person name="Salamov A."/>
            <person name="Lipzen A."/>
            <person name="Labutti K."/>
            <person name="Barry K."/>
            <person name="Miao Y."/>
            <person name="Rahimi M.J."/>
            <person name="Shen Q."/>
            <person name="Grigoriev I.V."/>
            <person name="Kubicek C.P."/>
            <person name="Druzhinina I.S."/>
        </authorList>
    </citation>
    <scope>NUCLEOTIDE SEQUENCE [LARGE SCALE GENOMIC DNA]</scope>
    <source>
        <strain evidence="2 3">ATCC 18648</strain>
    </source>
</reference>
<evidence type="ECO:0000313" key="3">
    <source>
        <dbReference type="Proteomes" id="UP000240760"/>
    </source>
</evidence>
<name>A0A2T4C496_TRILO</name>